<dbReference type="InterPro" id="IPR047106">
    <property type="entry name" value="NFIL3-like_bZIP"/>
</dbReference>
<evidence type="ECO:0000256" key="1">
    <source>
        <dbReference type="ARBA" id="ARBA00006079"/>
    </source>
</evidence>
<feature type="region of interest" description="Disordered" evidence="6">
    <location>
        <begin position="663"/>
        <end position="684"/>
    </location>
</feature>
<protein>
    <submittedName>
        <fullName evidence="8">Nuclear factor interleukin-3-regulated</fullName>
    </submittedName>
</protein>
<dbReference type="EMBL" id="REGN01008119">
    <property type="protein sequence ID" value="RNA04405.1"/>
    <property type="molecule type" value="Genomic_DNA"/>
</dbReference>
<keyword evidence="5" id="KW-0539">Nucleus</keyword>
<dbReference type="AlphaFoldDB" id="A0A3M7Q081"/>
<reference evidence="8 9" key="1">
    <citation type="journal article" date="2018" name="Sci. Rep.">
        <title>Genomic signatures of local adaptation to the degree of environmental predictability in rotifers.</title>
        <authorList>
            <person name="Franch-Gras L."/>
            <person name="Hahn C."/>
            <person name="Garcia-Roger E.M."/>
            <person name="Carmona M.J."/>
            <person name="Serra M."/>
            <person name="Gomez A."/>
        </authorList>
    </citation>
    <scope>NUCLEOTIDE SEQUENCE [LARGE SCALE GENOMIC DNA]</scope>
    <source>
        <strain evidence="8">HYR1</strain>
    </source>
</reference>
<dbReference type="CDD" id="cd14694">
    <property type="entry name" value="bZIP_NFIL3"/>
    <property type="match status" value="1"/>
</dbReference>
<feature type="region of interest" description="Disordered" evidence="6">
    <location>
        <begin position="194"/>
        <end position="239"/>
    </location>
</feature>
<feature type="region of interest" description="Disordered" evidence="6">
    <location>
        <begin position="764"/>
        <end position="787"/>
    </location>
</feature>
<dbReference type="PROSITE" id="PS00036">
    <property type="entry name" value="BZIP_BASIC"/>
    <property type="match status" value="1"/>
</dbReference>
<evidence type="ECO:0000313" key="8">
    <source>
        <dbReference type="EMBL" id="RNA04405.1"/>
    </source>
</evidence>
<keyword evidence="9" id="KW-1185">Reference proteome</keyword>
<organism evidence="8 9">
    <name type="scientific">Brachionus plicatilis</name>
    <name type="common">Marine rotifer</name>
    <name type="synonym">Brachionus muelleri</name>
    <dbReference type="NCBI Taxonomy" id="10195"/>
    <lineage>
        <taxon>Eukaryota</taxon>
        <taxon>Metazoa</taxon>
        <taxon>Spiralia</taxon>
        <taxon>Gnathifera</taxon>
        <taxon>Rotifera</taxon>
        <taxon>Eurotatoria</taxon>
        <taxon>Monogononta</taxon>
        <taxon>Pseudotrocha</taxon>
        <taxon>Ploima</taxon>
        <taxon>Brachionidae</taxon>
        <taxon>Brachionus</taxon>
    </lineage>
</organism>
<evidence type="ECO:0000256" key="3">
    <source>
        <dbReference type="ARBA" id="ARBA00023125"/>
    </source>
</evidence>
<accession>A0A3M7Q081</accession>
<comment type="similarity">
    <text evidence="1">Belongs to the bZIP family. NFIL3 subfamily.</text>
</comment>
<feature type="compositionally biased region" description="Polar residues" evidence="6">
    <location>
        <begin position="565"/>
        <end position="583"/>
    </location>
</feature>
<feature type="compositionally biased region" description="Low complexity" evidence="6">
    <location>
        <begin position="200"/>
        <end position="210"/>
    </location>
</feature>
<evidence type="ECO:0000259" key="7">
    <source>
        <dbReference type="PROSITE" id="PS50217"/>
    </source>
</evidence>
<comment type="caution">
    <text evidence="8">The sequence shown here is derived from an EMBL/GenBank/DDBJ whole genome shotgun (WGS) entry which is preliminary data.</text>
</comment>
<dbReference type="InterPro" id="IPR004827">
    <property type="entry name" value="bZIP"/>
</dbReference>
<keyword evidence="3" id="KW-0238">DNA-binding</keyword>
<dbReference type="GO" id="GO:0003677">
    <property type="term" value="F:DNA binding"/>
    <property type="evidence" value="ECO:0007669"/>
    <property type="project" value="UniProtKB-KW"/>
</dbReference>
<dbReference type="STRING" id="10195.A0A3M7Q081"/>
<feature type="compositionally biased region" description="Basic and acidic residues" evidence="6">
    <location>
        <begin position="220"/>
        <end position="239"/>
    </location>
</feature>
<dbReference type="GO" id="GO:0003700">
    <property type="term" value="F:DNA-binding transcription factor activity"/>
    <property type="evidence" value="ECO:0007669"/>
    <property type="project" value="InterPro"/>
</dbReference>
<dbReference type="Pfam" id="PF07716">
    <property type="entry name" value="bZIP_2"/>
    <property type="match status" value="1"/>
</dbReference>
<dbReference type="PANTHER" id="PTHR15284">
    <property type="entry name" value="NUCLEAR FACTOR INTERLEUKIN-3-REGULATED PROTEIN"/>
    <property type="match status" value="1"/>
</dbReference>
<dbReference type="Gene3D" id="1.20.5.170">
    <property type="match status" value="1"/>
</dbReference>
<feature type="region of interest" description="Disordered" evidence="6">
    <location>
        <begin position="392"/>
        <end position="439"/>
    </location>
</feature>
<dbReference type="Proteomes" id="UP000276133">
    <property type="component" value="Unassembled WGS sequence"/>
</dbReference>
<feature type="domain" description="BZIP" evidence="7">
    <location>
        <begin position="248"/>
        <end position="295"/>
    </location>
</feature>
<dbReference type="PANTHER" id="PTHR15284:SF0">
    <property type="entry name" value="GH23983P"/>
    <property type="match status" value="1"/>
</dbReference>
<evidence type="ECO:0000256" key="2">
    <source>
        <dbReference type="ARBA" id="ARBA00023015"/>
    </source>
</evidence>
<keyword evidence="2" id="KW-0805">Transcription regulation</keyword>
<dbReference type="SMART" id="SM00338">
    <property type="entry name" value="BRLZ"/>
    <property type="match status" value="1"/>
</dbReference>
<gene>
    <name evidence="8" type="ORF">BpHYR1_021946</name>
</gene>
<feature type="compositionally biased region" description="Basic and acidic residues" evidence="6">
    <location>
        <begin position="423"/>
        <end position="434"/>
    </location>
</feature>
<evidence type="ECO:0000256" key="6">
    <source>
        <dbReference type="SAM" id="MobiDB-lite"/>
    </source>
</evidence>
<feature type="region of interest" description="Disordered" evidence="6">
    <location>
        <begin position="161"/>
        <end position="180"/>
    </location>
</feature>
<dbReference type="SUPFAM" id="SSF57959">
    <property type="entry name" value="Leucine zipper domain"/>
    <property type="match status" value="1"/>
</dbReference>
<evidence type="ECO:0000313" key="9">
    <source>
        <dbReference type="Proteomes" id="UP000276133"/>
    </source>
</evidence>
<dbReference type="InterPro" id="IPR047229">
    <property type="entry name" value="NFIL3-like"/>
</dbReference>
<feature type="compositionally biased region" description="Acidic residues" evidence="6">
    <location>
        <begin position="409"/>
        <end position="422"/>
    </location>
</feature>
<feature type="compositionally biased region" description="Basic and acidic residues" evidence="6">
    <location>
        <begin position="666"/>
        <end position="684"/>
    </location>
</feature>
<dbReference type="OrthoDB" id="6022300at2759"/>
<feature type="compositionally biased region" description="Low complexity" evidence="6">
    <location>
        <begin position="166"/>
        <end position="179"/>
    </location>
</feature>
<evidence type="ECO:0000256" key="5">
    <source>
        <dbReference type="ARBA" id="ARBA00023242"/>
    </source>
</evidence>
<feature type="region of interest" description="Disordered" evidence="6">
    <location>
        <begin position="565"/>
        <end position="584"/>
    </location>
</feature>
<sequence length="803" mass="89724">MLYNEIKQTSDYTDNKLSLEEMKQNYSNAELLLNLNNTSYMNPCSFERENHQEIEKSDHGDANSGLKCSIDQGDGCKYATSPVLVINEGNNSESSSRALSPISIESNHHECLSYSEYQAHSNAQTKNGQLLLSSSSASTCSSAHIESSPLNAHAGEHEKLEDFNELSPSPSSDCLSSTSQVPFDQGRAFAYTKNRQREGSVCSQTSSGSSNRPLDSINESQKDPGSAHRKEVIPQRKRRDFIPAELKDEHYWERRRKNNLAAKRSREKRRLNDLVLETKLLELTNINHVLKLKLDLCMKRCNLGEEDMTKLFEENRHLLVVQENLDMSELWSNDEMHPNDSESSILLSNSPQFFEGIKSKSFGKIAKPDMLKNPKEFADYVNTMEASKSEASKKRQLAHLASSGSSFDDNFDNGDIESDESEHEVKDEAKDEAKNGSIYRQESDLASANLEDGEGANYPPSKKLILNIQEDKVAVSSDQPQAFETKIKSHFPLLYKQLCKSSSDQSASVPAAGKNSEIKKEAEKEKIPNDILNKLLQSPFNHSSILANSSLMGRLQNILSEKITENTSSQPADHPVQQNSRCDNQPDARRINQLMQKYKNLINKTNMSSSLVSQAKKSEPKPSKNTVNSLLQNLACSQTLVSSQSENSSAMAGSRKRHINQLAESENVRDKSNDKRFADGKHNGSDVGKMLQMFLQCAKEKESRASDKPAIFAENTNLANYQFNKLQSLNQLLMLQNMARSNVEESRTGEGKHSAQVLPVYAQNDKSQADVVSQNSQSQNSGDNMPLKLRFKMLQLKAGEVNS</sequence>
<name>A0A3M7Q081_BRAPC</name>
<dbReference type="GO" id="GO:0005634">
    <property type="term" value="C:nucleus"/>
    <property type="evidence" value="ECO:0007669"/>
    <property type="project" value="TreeGrafter"/>
</dbReference>
<evidence type="ECO:0000256" key="4">
    <source>
        <dbReference type="ARBA" id="ARBA00023163"/>
    </source>
</evidence>
<dbReference type="PROSITE" id="PS50217">
    <property type="entry name" value="BZIP"/>
    <property type="match status" value="1"/>
</dbReference>
<dbReference type="InterPro" id="IPR046347">
    <property type="entry name" value="bZIP_sf"/>
</dbReference>
<proteinExistence type="inferred from homology"/>
<dbReference type="FunFam" id="1.20.5.170:FF:000025">
    <property type="entry name" value="nuclear factor interleukin-3-regulated protein-like"/>
    <property type="match status" value="1"/>
</dbReference>
<dbReference type="GO" id="GO:0007623">
    <property type="term" value="P:circadian rhythm"/>
    <property type="evidence" value="ECO:0007669"/>
    <property type="project" value="TreeGrafter"/>
</dbReference>
<keyword evidence="4" id="KW-0804">Transcription</keyword>